<feature type="signal peptide" evidence="2">
    <location>
        <begin position="1"/>
        <end position="22"/>
    </location>
</feature>
<keyword evidence="1" id="KW-0472">Membrane</keyword>
<evidence type="ECO:0000313" key="4">
    <source>
        <dbReference type="Proteomes" id="UP000035017"/>
    </source>
</evidence>
<organism evidence="3 4">
    <name type="scientific">Agrobacterium tumefaciens</name>
    <dbReference type="NCBI Taxonomy" id="358"/>
    <lineage>
        <taxon>Bacteria</taxon>
        <taxon>Pseudomonadati</taxon>
        <taxon>Pseudomonadota</taxon>
        <taxon>Alphaproteobacteria</taxon>
        <taxon>Hyphomicrobiales</taxon>
        <taxon>Rhizobiaceae</taxon>
        <taxon>Rhizobium/Agrobacterium group</taxon>
        <taxon>Agrobacterium</taxon>
        <taxon>Agrobacterium tumefaciens complex</taxon>
    </lineage>
</organism>
<evidence type="ECO:0000313" key="3">
    <source>
        <dbReference type="EMBL" id="KIQ02749.1"/>
    </source>
</evidence>
<proteinExistence type="predicted"/>
<accession>A0A0D0KWD1</accession>
<evidence type="ECO:0000256" key="2">
    <source>
        <dbReference type="SAM" id="SignalP"/>
    </source>
</evidence>
<reference evidence="3 4" key="1">
    <citation type="submission" date="2014-12" db="EMBL/GenBank/DDBJ databases">
        <title>16Stimator: statistical estimation of ribosomal gene copy numbers from draft genome assemblies.</title>
        <authorList>
            <person name="Perisin M.A."/>
            <person name="Vetter M."/>
            <person name="Gilbert J.A."/>
            <person name="Bergelson J."/>
        </authorList>
    </citation>
    <scope>NUCLEOTIDE SEQUENCE [LARGE SCALE GENOMIC DNA]</scope>
    <source>
        <strain evidence="3 4">MEJ076</strain>
    </source>
</reference>
<keyword evidence="2" id="KW-0732">Signal</keyword>
<evidence type="ECO:0000256" key="1">
    <source>
        <dbReference type="SAM" id="Phobius"/>
    </source>
</evidence>
<dbReference type="Proteomes" id="UP000035017">
    <property type="component" value="Unassembled WGS sequence"/>
</dbReference>
<dbReference type="EMBL" id="JXQV01000009">
    <property type="protein sequence ID" value="KIQ02749.1"/>
    <property type="molecule type" value="Genomic_DNA"/>
</dbReference>
<keyword evidence="1" id="KW-0812">Transmembrane</keyword>
<feature type="chain" id="PRO_5002226545" evidence="2">
    <location>
        <begin position="23"/>
        <end position="81"/>
    </location>
</feature>
<name>A0A0D0KWD1_AGRTU</name>
<dbReference type="AlphaFoldDB" id="A0A0D0KWD1"/>
<comment type="caution">
    <text evidence="3">The sequence shown here is derived from an EMBL/GenBank/DDBJ whole genome shotgun (WGS) entry which is preliminary data.</text>
</comment>
<keyword evidence="1" id="KW-1133">Transmembrane helix</keyword>
<sequence>MALAALIVMITMAAGLATSSHAAEMVDPIHTSAIAAAPISQASDRIFVIVLLVTGFATLAVGGIMLTVNSIRETFQRQRRD</sequence>
<protein>
    <submittedName>
        <fullName evidence="3">Uncharacterized protein</fullName>
    </submittedName>
</protein>
<feature type="transmembrane region" description="Helical" evidence="1">
    <location>
        <begin position="46"/>
        <end position="71"/>
    </location>
</feature>
<gene>
    <name evidence="3" type="ORF">RU07_09035</name>
</gene>